<dbReference type="Proteomes" id="UP000013243">
    <property type="component" value="Plasmid unnamed3"/>
</dbReference>
<accession>A0A1B1AA68</accession>
<sequence length="63" mass="6852">MFKKKKASIGLPAANADFVALFSQRDGFTNDIVSVCKVDQPGDAAIEVLRISISGQGWKRAKR</sequence>
<reference evidence="1 2" key="1">
    <citation type="journal article" date="2016" name="ISME J.">
        <title>Global occurrence and heterogeneity of the Roseobacter-clade species Ruegeria mobilis.</title>
        <authorList>
            <person name="Sonnenschein E."/>
            <person name="Gram L."/>
        </authorList>
    </citation>
    <scope>NUCLEOTIDE SEQUENCE [LARGE SCALE GENOMIC DNA]</scope>
    <source>
        <strain evidence="1 2">F1926</strain>
        <plasmid evidence="1 2">unnamed3</plasmid>
    </source>
</reference>
<dbReference type="AlphaFoldDB" id="A0A1B1AA68"/>
<geneLocation type="plasmid" evidence="1 2">
    <name>unnamed3</name>
</geneLocation>
<organism evidence="1 2">
    <name type="scientific">Tritonibacter mobilis F1926</name>
    <dbReference type="NCBI Taxonomy" id="1265309"/>
    <lineage>
        <taxon>Bacteria</taxon>
        <taxon>Pseudomonadati</taxon>
        <taxon>Pseudomonadota</taxon>
        <taxon>Alphaproteobacteria</taxon>
        <taxon>Rhodobacterales</taxon>
        <taxon>Paracoccaceae</taxon>
        <taxon>Tritonibacter</taxon>
    </lineage>
</organism>
<proteinExistence type="predicted"/>
<keyword evidence="1" id="KW-0614">Plasmid</keyword>
<evidence type="ECO:0000313" key="2">
    <source>
        <dbReference type="Proteomes" id="UP000013243"/>
    </source>
</evidence>
<name>A0A1B1AA68_9RHOB</name>
<evidence type="ECO:0000313" key="1">
    <source>
        <dbReference type="EMBL" id="ANP43456.1"/>
    </source>
</evidence>
<gene>
    <name evidence="1" type="ORF">K529_022120</name>
</gene>
<protein>
    <submittedName>
        <fullName evidence="1">Uncharacterized protein</fullName>
    </submittedName>
</protein>
<dbReference type="KEGG" id="rmb:K529_022120"/>
<dbReference type="EMBL" id="CP015233">
    <property type="protein sequence ID" value="ANP43456.1"/>
    <property type="molecule type" value="Genomic_DNA"/>
</dbReference>